<dbReference type="InterPro" id="IPR040976">
    <property type="entry name" value="Pkinase_fungal"/>
</dbReference>
<sequence>MMSSSDVSDSGCSFWSACSADSSGSSMLSATPAVVKSHKQIVNQADRREANEKNQQAWASEYRGKTNEYHGTIDSFINVLVPSNVKCPPMDCSRKFDKVPEDCLKLLMYNPLVNRFLALTKDFPVAKSLSFHDNNTHLIPFPYMSWDLHHHRTKPDLITSYPGTTTGDYPIGRWAKNKDDTIRQLVKNGQNLLVGHSGLFVFVFEIFGHHARVFRFDHSSCLVSPRFNYVERPELFRQFFWNFVNPLRDTRISGDDPTVNTKTTKSHLRCVEDVLEPDDVESFDAGVHRWISAEAVTKEAPEPEEQNPFNPVVSPSPPAFFDCATLEGHRTLSAFVRDPKYADENDRRHMRLIMETLGIPLSNFSRTKRMVEALCDAIKGHQQTYSTGVLHRDVSEGNVYMIEDKPYKGFIGDFDYSSFMPGVHGGHDDPTRPDANQNDFLKERTGTYAFMSIELLEEKSVIRGAHHDLESFYWLLIKLVLRHTVHEVSVAEQTEDPHCSGNSPLTWLLRELTMLCYRGQSTLEGPGMLLTYEAMLEKFETALKMDSWPDADCAVSFKPYVETEEVGHADLADGAIATVDQVPESKKARNRKASI</sequence>
<proteinExistence type="predicted"/>
<organism evidence="2 3">
    <name type="scientific">Sparassis crispa</name>
    <dbReference type="NCBI Taxonomy" id="139825"/>
    <lineage>
        <taxon>Eukaryota</taxon>
        <taxon>Fungi</taxon>
        <taxon>Dikarya</taxon>
        <taxon>Basidiomycota</taxon>
        <taxon>Agaricomycotina</taxon>
        <taxon>Agaricomycetes</taxon>
        <taxon>Polyporales</taxon>
        <taxon>Sparassidaceae</taxon>
        <taxon>Sparassis</taxon>
    </lineage>
</organism>
<dbReference type="Gene3D" id="1.10.510.10">
    <property type="entry name" value="Transferase(Phosphotransferase) domain 1"/>
    <property type="match status" value="1"/>
</dbReference>
<dbReference type="EMBL" id="BFAD01000014">
    <property type="protein sequence ID" value="GBE88846.1"/>
    <property type="molecule type" value="Genomic_DNA"/>
</dbReference>
<dbReference type="Pfam" id="PF17667">
    <property type="entry name" value="Pkinase_fungal"/>
    <property type="match status" value="1"/>
</dbReference>
<evidence type="ECO:0000313" key="2">
    <source>
        <dbReference type="EMBL" id="GBE88846.1"/>
    </source>
</evidence>
<keyword evidence="3" id="KW-1185">Reference proteome</keyword>
<protein>
    <recommendedName>
        <fullName evidence="1">Fungal-type protein kinase domain-containing protein</fullName>
    </recommendedName>
</protein>
<feature type="domain" description="Fungal-type protein kinase" evidence="1">
    <location>
        <begin position="338"/>
        <end position="478"/>
    </location>
</feature>
<evidence type="ECO:0000259" key="1">
    <source>
        <dbReference type="Pfam" id="PF17667"/>
    </source>
</evidence>
<dbReference type="GeneID" id="38785763"/>
<reference evidence="2 3" key="1">
    <citation type="journal article" date="2018" name="Sci. Rep.">
        <title>Genome sequence of the cauliflower mushroom Sparassis crispa (Hanabiratake) and its association with beneficial usage.</title>
        <authorList>
            <person name="Kiyama R."/>
            <person name="Furutani Y."/>
            <person name="Kawaguchi K."/>
            <person name="Nakanishi T."/>
        </authorList>
    </citation>
    <scope>NUCLEOTIDE SEQUENCE [LARGE SCALE GENOMIC DNA]</scope>
</reference>
<dbReference type="InterPro" id="IPR011009">
    <property type="entry name" value="Kinase-like_dom_sf"/>
</dbReference>
<dbReference type="OrthoDB" id="2797568at2759"/>
<dbReference type="PANTHER" id="PTHR38248">
    <property type="entry name" value="FUNK1 6"/>
    <property type="match status" value="1"/>
</dbReference>
<accession>A0A401H331</accession>
<dbReference type="RefSeq" id="XP_027619759.1">
    <property type="nucleotide sequence ID" value="XM_027763958.1"/>
</dbReference>
<dbReference type="SUPFAM" id="SSF56112">
    <property type="entry name" value="Protein kinase-like (PK-like)"/>
    <property type="match status" value="1"/>
</dbReference>
<evidence type="ECO:0000313" key="3">
    <source>
        <dbReference type="Proteomes" id="UP000287166"/>
    </source>
</evidence>
<dbReference type="PANTHER" id="PTHR38248:SF2">
    <property type="entry name" value="FUNK1 11"/>
    <property type="match status" value="1"/>
</dbReference>
<comment type="caution">
    <text evidence="2">The sequence shown here is derived from an EMBL/GenBank/DDBJ whole genome shotgun (WGS) entry which is preliminary data.</text>
</comment>
<name>A0A401H331_9APHY</name>
<gene>
    <name evidence="2" type="ORF">SCP_1402540</name>
</gene>
<dbReference type="Proteomes" id="UP000287166">
    <property type="component" value="Unassembled WGS sequence"/>
</dbReference>
<dbReference type="AlphaFoldDB" id="A0A401H331"/>
<dbReference type="InParanoid" id="A0A401H331"/>